<dbReference type="EMBL" id="BAABDL010000076">
    <property type="protein sequence ID" value="GAA4069814.1"/>
    <property type="molecule type" value="Genomic_DNA"/>
</dbReference>
<gene>
    <name evidence="2" type="ORF">GCM10022410_14580</name>
</gene>
<protein>
    <submittedName>
        <fullName evidence="2">Uncharacterized protein</fullName>
    </submittedName>
</protein>
<evidence type="ECO:0000313" key="3">
    <source>
        <dbReference type="Proteomes" id="UP001501734"/>
    </source>
</evidence>
<comment type="caution">
    <text evidence="2">The sequence shown here is derived from an EMBL/GenBank/DDBJ whole genome shotgun (WGS) entry which is preliminary data.</text>
</comment>
<evidence type="ECO:0000313" key="2">
    <source>
        <dbReference type="EMBL" id="GAA4069814.1"/>
    </source>
</evidence>
<keyword evidence="1" id="KW-0175">Coiled coil</keyword>
<organism evidence="2 3">
    <name type="scientific">Amphibacillus indicireducens</name>
    <dbReference type="NCBI Taxonomy" id="1076330"/>
    <lineage>
        <taxon>Bacteria</taxon>
        <taxon>Bacillati</taxon>
        <taxon>Bacillota</taxon>
        <taxon>Bacilli</taxon>
        <taxon>Bacillales</taxon>
        <taxon>Bacillaceae</taxon>
        <taxon>Amphibacillus</taxon>
    </lineage>
</organism>
<evidence type="ECO:0000256" key="1">
    <source>
        <dbReference type="SAM" id="Coils"/>
    </source>
</evidence>
<feature type="coiled-coil region" evidence="1">
    <location>
        <begin position="2"/>
        <end position="92"/>
    </location>
</feature>
<dbReference type="Proteomes" id="UP001501734">
    <property type="component" value="Unassembled WGS sequence"/>
</dbReference>
<keyword evidence="3" id="KW-1185">Reference proteome</keyword>
<proteinExistence type="predicted"/>
<name>A0ABP7VLE9_9BACI</name>
<dbReference type="RefSeq" id="WP_344911765.1">
    <property type="nucleotide sequence ID" value="NZ_BAABDL010000076.1"/>
</dbReference>
<sequence length="108" mass="12663">MSVKTIEKVKEIERQAEALERDYEQQLLELKKSNEIEVSQLEDTLASELATFKAQETEKLTEKLQQLKATNQKEAEEQLVELERVFYDKKEELVQAVVKEVMRKYGNS</sequence>
<reference evidence="3" key="1">
    <citation type="journal article" date="2019" name="Int. J. Syst. Evol. Microbiol.">
        <title>The Global Catalogue of Microorganisms (GCM) 10K type strain sequencing project: providing services to taxonomists for standard genome sequencing and annotation.</title>
        <authorList>
            <consortium name="The Broad Institute Genomics Platform"/>
            <consortium name="The Broad Institute Genome Sequencing Center for Infectious Disease"/>
            <person name="Wu L."/>
            <person name="Ma J."/>
        </authorList>
    </citation>
    <scope>NUCLEOTIDE SEQUENCE [LARGE SCALE GENOMIC DNA]</scope>
    <source>
        <strain evidence="3">JCM 17250</strain>
    </source>
</reference>
<accession>A0ABP7VLE9</accession>